<dbReference type="Proteomes" id="UP001372338">
    <property type="component" value="Unassembled WGS sequence"/>
</dbReference>
<evidence type="ECO:0000313" key="2">
    <source>
        <dbReference type="EMBL" id="KAK7260543.1"/>
    </source>
</evidence>
<feature type="compositionally biased region" description="Basic and acidic residues" evidence="1">
    <location>
        <begin position="1"/>
        <end position="10"/>
    </location>
</feature>
<dbReference type="AlphaFoldDB" id="A0AAN9HY82"/>
<evidence type="ECO:0000313" key="3">
    <source>
        <dbReference type="Proteomes" id="UP001372338"/>
    </source>
</evidence>
<comment type="caution">
    <text evidence="2">The sequence shown here is derived from an EMBL/GenBank/DDBJ whole genome shotgun (WGS) entry which is preliminary data.</text>
</comment>
<accession>A0AAN9HY82</accession>
<proteinExistence type="predicted"/>
<evidence type="ECO:0000256" key="1">
    <source>
        <dbReference type="SAM" id="MobiDB-lite"/>
    </source>
</evidence>
<feature type="region of interest" description="Disordered" evidence="1">
    <location>
        <begin position="1"/>
        <end position="24"/>
    </location>
</feature>
<name>A0AAN9HY82_CROPI</name>
<keyword evidence="3" id="KW-1185">Reference proteome</keyword>
<gene>
    <name evidence="2" type="ORF">RIF29_26681</name>
</gene>
<organism evidence="2 3">
    <name type="scientific">Crotalaria pallida</name>
    <name type="common">Smooth rattlebox</name>
    <name type="synonym">Crotalaria striata</name>
    <dbReference type="NCBI Taxonomy" id="3830"/>
    <lineage>
        <taxon>Eukaryota</taxon>
        <taxon>Viridiplantae</taxon>
        <taxon>Streptophyta</taxon>
        <taxon>Embryophyta</taxon>
        <taxon>Tracheophyta</taxon>
        <taxon>Spermatophyta</taxon>
        <taxon>Magnoliopsida</taxon>
        <taxon>eudicotyledons</taxon>
        <taxon>Gunneridae</taxon>
        <taxon>Pentapetalae</taxon>
        <taxon>rosids</taxon>
        <taxon>fabids</taxon>
        <taxon>Fabales</taxon>
        <taxon>Fabaceae</taxon>
        <taxon>Papilionoideae</taxon>
        <taxon>50 kb inversion clade</taxon>
        <taxon>genistoids sensu lato</taxon>
        <taxon>core genistoids</taxon>
        <taxon>Crotalarieae</taxon>
        <taxon>Crotalaria</taxon>
    </lineage>
</organism>
<sequence length="72" mass="8061">MEETVTVRREQYRKHQQRREAESGNLKGCKLREVEDGAGHLEDWALCYGGGSSSAEICGDSSLSEDEELDDI</sequence>
<dbReference type="EMBL" id="JAYWIO010000005">
    <property type="protein sequence ID" value="KAK7260543.1"/>
    <property type="molecule type" value="Genomic_DNA"/>
</dbReference>
<reference evidence="2 3" key="1">
    <citation type="submission" date="2024-01" db="EMBL/GenBank/DDBJ databases">
        <title>The genomes of 5 underutilized Papilionoideae crops provide insights into root nodulation and disease resistanc.</title>
        <authorList>
            <person name="Yuan L."/>
        </authorList>
    </citation>
    <scope>NUCLEOTIDE SEQUENCE [LARGE SCALE GENOMIC DNA]</scope>
    <source>
        <strain evidence="2">ZHUSHIDOU_FW_LH</strain>
        <tissue evidence="2">Leaf</tissue>
    </source>
</reference>
<protein>
    <submittedName>
        <fullName evidence="2">Uncharacterized protein</fullName>
    </submittedName>
</protein>